<dbReference type="InterPro" id="IPR051544">
    <property type="entry name" value="TPS_OM_transporter"/>
</dbReference>
<comment type="subcellular location">
    <subcellularLocation>
        <location evidence="1">Cell outer membrane</location>
    </subcellularLocation>
</comment>
<dbReference type="PANTHER" id="PTHR34597:SF3">
    <property type="entry name" value="OUTER MEMBRANE TRANSPORTER CDIB"/>
    <property type="match status" value="1"/>
</dbReference>
<evidence type="ECO:0000256" key="9">
    <source>
        <dbReference type="SAM" id="MobiDB-lite"/>
    </source>
</evidence>
<dbReference type="PIRSF" id="PIRSF029745">
    <property type="entry name" value="FhaC"/>
    <property type="match status" value="1"/>
</dbReference>
<keyword evidence="10" id="KW-0732">Signal</keyword>
<dbReference type="Pfam" id="PF03865">
    <property type="entry name" value="ShlB"/>
    <property type="match status" value="1"/>
</dbReference>
<dbReference type="PANTHER" id="PTHR34597">
    <property type="entry name" value="SLR1661 PROTEIN"/>
    <property type="match status" value="1"/>
</dbReference>
<evidence type="ECO:0000259" key="11">
    <source>
        <dbReference type="PROSITE" id="PS51779"/>
    </source>
</evidence>
<dbReference type="Pfam" id="PF08479">
    <property type="entry name" value="POTRA_2"/>
    <property type="match status" value="1"/>
</dbReference>
<evidence type="ECO:0000256" key="5">
    <source>
        <dbReference type="ARBA" id="ARBA00022692"/>
    </source>
</evidence>
<accession>A0ABS5W4S3</accession>
<evidence type="ECO:0000256" key="2">
    <source>
        <dbReference type="ARBA" id="ARBA00009055"/>
    </source>
</evidence>
<keyword evidence="3" id="KW-0813">Transport</keyword>
<dbReference type="Proteomes" id="UP000811255">
    <property type="component" value="Unassembled WGS sequence"/>
</dbReference>
<dbReference type="InterPro" id="IPR005565">
    <property type="entry name" value="Hemolysn_activator_HlyB_C"/>
</dbReference>
<dbReference type="InterPro" id="IPR035251">
    <property type="entry name" value="ShlB_POTRA"/>
</dbReference>
<sequence length="555" mass="59790">MISLARYGLLTVVGLAGVAAFAQPATAQTGEVLARERARLEAERQAQERAAREQEPEVSLPEPGKPVLGPFPEEHPCFVIERLEIEGAERRGLRWVARHLDQYRGRCVGAAGLDHILKSLQAAFLDRGLVTTRAGLPEQDFARGTLKVVVVPGVASGVRTNGQDGARTWEAASPIDAGDLITLRGLEQGLEQLRRVPGREVNVDMTPGEGPGDTVLDVTLGRANPFSASFSINNFAGPTVGRWQGSGQLAVMGLLGFSEVVSLSYNQRVKAPGIPANSKGSSASVSVPAGWWTLGASASANRHGQRVIGEVASFETRGKLSALSAYGERVIHRDQVSKSAARLTLSRRWGRNFIDDIEIGIQRQDLSDIELALSDRRSLGLARLDSMISLRVGTDWFGAQEETADRPQALPTARYRIFSADFGLTVPLRAGVLESWRADFHGQFSHRNLYGSDTISVGGPYTVRGLDSDTAELGRSGWFVRQELGLRIADQFRPYALFDAGAVHKGSGVRGGLGLGLRTGRGPFSLDAFAARPAFGKNISDRRRARFGVSAAMGF</sequence>
<feature type="compositionally biased region" description="Basic and acidic residues" evidence="9">
    <location>
        <begin position="43"/>
        <end position="55"/>
    </location>
</feature>
<evidence type="ECO:0000313" key="12">
    <source>
        <dbReference type="EMBL" id="MBT2134748.1"/>
    </source>
</evidence>
<dbReference type="EMBL" id="JAHFVK010000002">
    <property type="protein sequence ID" value="MBT2134748.1"/>
    <property type="molecule type" value="Genomic_DNA"/>
</dbReference>
<name>A0ABS5W4S3_9SPHN</name>
<evidence type="ECO:0000256" key="3">
    <source>
        <dbReference type="ARBA" id="ARBA00022448"/>
    </source>
</evidence>
<organism evidence="12 13">
    <name type="scientific">Croceibacterium selenioxidans</name>
    <dbReference type="NCBI Taxonomy" id="2838833"/>
    <lineage>
        <taxon>Bacteria</taxon>
        <taxon>Pseudomonadati</taxon>
        <taxon>Pseudomonadota</taxon>
        <taxon>Alphaproteobacteria</taxon>
        <taxon>Sphingomonadales</taxon>
        <taxon>Erythrobacteraceae</taxon>
        <taxon>Croceibacterium</taxon>
    </lineage>
</organism>
<proteinExistence type="inferred from homology"/>
<feature type="signal peptide" evidence="10">
    <location>
        <begin position="1"/>
        <end position="27"/>
    </location>
</feature>
<keyword evidence="7" id="KW-0472">Membrane</keyword>
<gene>
    <name evidence="12" type="ORF">KK137_10415</name>
</gene>
<comment type="caution">
    <text evidence="12">The sequence shown here is derived from an EMBL/GenBank/DDBJ whole genome shotgun (WGS) entry which is preliminary data.</text>
</comment>
<keyword evidence="8" id="KW-0998">Cell outer membrane</keyword>
<keyword evidence="5" id="KW-0812">Transmembrane</keyword>
<dbReference type="InterPro" id="IPR013686">
    <property type="entry name" value="Polypept-transport_assoc_ShlB"/>
</dbReference>
<feature type="chain" id="PRO_5047527177" evidence="10">
    <location>
        <begin position="28"/>
        <end position="555"/>
    </location>
</feature>
<keyword evidence="4" id="KW-1134">Transmembrane beta strand</keyword>
<dbReference type="RefSeq" id="WP_214536373.1">
    <property type="nucleotide sequence ID" value="NZ_JAHFVK010000002.1"/>
</dbReference>
<protein>
    <submittedName>
        <fullName evidence="12">ShlB/FhaC/HecB family hemolysin secretion/activation protein</fullName>
    </submittedName>
</protein>
<dbReference type="Gene3D" id="2.40.160.50">
    <property type="entry name" value="membrane protein fhac: a member of the omp85/tpsb transporter family"/>
    <property type="match status" value="1"/>
</dbReference>
<keyword evidence="6" id="KW-0653">Protein transport</keyword>
<evidence type="ECO:0000256" key="7">
    <source>
        <dbReference type="ARBA" id="ARBA00023136"/>
    </source>
</evidence>
<reference evidence="12 13" key="1">
    <citation type="submission" date="2021-05" db="EMBL/GenBank/DDBJ databases">
        <title>Croceibacterium sp. LX-88 genome sequence.</title>
        <authorList>
            <person name="Luo X."/>
        </authorList>
    </citation>
    <scope>NUCLEOTIDE SEQUENCE [LARGE SCALE GENOMIC DNA]</scope>
    <source>
        <strain evidence="12 13">LX-88</strain>
    </source>
</reference>
<dbReference type="Gene3D" id="3.10.20.310">
    <property type="entry name" value="membrane protein fhac"/>
    <property type="match status" value="1"/>
</dbReference>
<feature type="region of interest" description="Disordered" evidence="9">
    <location>
        <begin position="43"/>
        <end position="67"/>
    </location>
</feature>
<feature type="domain" description="POTRA" evidence="11">
    <location>
        <begin position="78"/>
        <end position="153"/>
    </location>
</feature>
<dbReference type="PROSITE" id="PS51779">
    <property type="entry name" value="POTRA"/>
    <property type="match status" value="1"/>
</dbReference>
<evidence type="ECO:0000256" key="8">
    <source>
        <dbReference type="ARBA" id="ARBA00023237"/>
    </source>
</evidence>
<evidence type="ECO:0000256" key="4">
    <source>
        <dbReference type="ARBA" id="ARBA00022452"/>
    </source>
</evidence>
<evidence type="ECO:0000256" key="10">
    <source>
        <dbReference type="SAM" id="SignalP"/>
    </source>
</evidence>
<comment type="similarity">
    <text evidence="2">Belongs to the TPS (TC 1.B.20) family.</text>
</comment>
<dbReference type="InterPro" id="IPR027282">
    <property type="entry name" value="TPS"/>
</dbReference>
<dbReference type="Pfam" id="PF17287">
    <property type="entry name" value="POTRA_3"/>
    <property type="match status" value="1"/>
</dbReference>
<evidence type="ECO:0000313" key="13">
    <source>
        <dbReference type="Proteomes" id="UP000811255"/>
    </source>
</evidence>
<evidence type="ECO:0000256" key="6">
    <source>
        <dbReference type="ARBA" id="ARBA00022927"/>
    </source>
</evidence>
<evidence type="ECO:0000256" key="1">
    <source>
        <dbReference type="ARBA" id="ARBA00004442"/>
    </source>
</evidence>
<dbReference type="InterPro" id="IPR034746">
    <property type="entry name" value="POTRA"/>
</dbReference>
<keyword evidence="13" id="KW-1185">Reference proteome</keyword>